<dbReference type="AlphaFoldDB" id="A0A7X0BPV8"/>
<accession>A0A7X0BPV8</accession>
<dbReference type="Proteomes" id="UP000557193">
    <property type="component" value="Unassembled WGS sequence"/>
</dbReference>
<dbReference type="RefSeq" id="WP_260407042.1">
    <property type="nucleotide sequence ID" value="NZ_JACHLL010000001.1"/>
</dbReference>
<keyword evidence="2" id="KW-1185">Reference proteome</keyword>
<dbReference type="GO" id="GO:0003676">
    <property type="term" value="F:nucleic acid binding"/>
    <property type="evidence" value="ECO:0007669"/>
    <property type="project" value="InterPro"/>
</dbReference>
<dbReference type="Gene3D" id="3.30.420.10">
    <property type="entry name" value="Ribonuclease H-like superfamily/Ribonuclease H"/>
    <property type="match status" value="1"/>
</dbReference>
<dbReference type="InterPro" id="IPR036397">
    <property type="entry name" value="RNaseH_sf"/>
</dbReference>
<evidence type="ECO:0000313" key="1">
    <source>
        <dbReference type="EMBL" id="MBB6340659.1"/>
    </source>
</evidence>
<organism evidence="1 2">
    <name type="scientific">Pseudomonas fluvialis</name>
    <dbReference type="NCBI Taxonomy" id="1793966"/>
    <lineage>
        <taxon>Bacteria</taxon>
        <taxon>Pseudomonadati</taxon>
        <taxon>Pseudomonadota</taxon>
        <taxon>Gammaproteobacteria</taxon>
        <taxon>Pseudomonadales</taxon>
        <taxon>Pseudomonadaceae</taxon>
        <taxon>Pseudomonas</taxon>
    </lineage>
</organism>
<reference evidence="1 2" key="1">
    <citation type="submission" date="2020-08" db="EMBL/GenBank/DDBJ databases">
        <title>Functional genomics of gut bacteria from endangered species of beetles.</title>
        <authorList>
            <person name="Carlos-Shanley C."/>
        </authorList>
    </citation>
    <scope>NUCLEOTIDE SEQUENCE [LARGE SCALE GENOMIC DNA]</scope>
    <source>
        <strain evidence="1 2">S00202</strain>
    </source>
</reference>
<comment type="caution">
    <text evidence="1">The sequence shown here is derived from an EMBL/GenBank/DDBJ whole genome shotgun (WGS) entry which is preliminary data.</text>
</comment>
<name>A0A7X0BPV8_9PSED</name>
<sequence length="146" mass="16297">MRRLFLDTEFTSLSRHRRLISLALVDPSGPECYVELGEGWALEDCSEFVVQIVLPQLDLPARGMSREEARTALLRFLDGDAEVEIISDALAWDWPLLLELLAPAPLPPGIVSREIRGLLAGLEESQVPHHALLDARLMAEQYALRG</sequence>
<gene>
    <name evidence="1" type="ORF">HNP49_000809</name>
</gene>
<evidence type="ECO:0000313" key="2">
    <source>
        <dbReference type="Proteomes" id="UP000557193"/>
    </source>
</evidence>
<protein>
    <submittedName>
        <fullName evidence="1">Uncharacterized protein</fullName>
    </submittedName>
</protein>
<dbReference type="EMBL" id="JACHLL010000001">
    <property type="protein sequence ID" value="MBB6340659.1"/>
    <property type="molecule type" value="Genomic_DNA"/>
</dbReference>
<dbReference type="InterPro" id="IPR012337">
    <property type="entry name" value="RNaseH-like_sf"/>
</dbReference>
<dbReference type="SUPFAM" id="SSF53098">
    <property type="entry name" value="Ribonuclease H-like"/>
    <property type="match status" value="1"/>
</dbReference>
<proteinExistence type="predicted"/>